<feature type="active site" description="Nucleophile" evidence="4">
    <location>
        <position position="68"/>
    </location>
</feature>
<dbReference type="AlphaFoldDB" id="A0A916UG07"/>
<feature type="short sequence motif" description="GXSXG" evidence="4">
    <location>
        <begin position="66"/>
        <end position="70"/>
    </location>
</feature>
<evidence type="ECO:0000256" key="3">
    <source>
        <dbReference type="ARBA" id="ARBA00023098"/>
    </source>
</evidence>
<dbReference type="Pfam" id="PF01734">
    <property type="entry name" value="Patatin"/>
    <property type="match status" value="1"/>
</dbReference>
<dbReference type="Proteomes" id="UP000637002">
    <property type="component" value="Unassembled WGS sequence"/>
</dbReference>
<evidence type="ECO:0000259" key="5">
    <source>
        <dbReference type="PROSITE" id="PS51635"/>
    </source>
</evidence>
<comment type="caution">
    <text evidence="6">The sequence shown here is derived from an EMBL/GenBank/DDBJ whole genome shotgun (WGS) entry which is preliminary data.</text>
</comment>
<keyword evidence="2 4" id="KW-0442">Lipid degradation</keyword>
<evidence type="ECO:0000256" key="2">
    <source>
        <dbReference type="ARBA" id="ARBA00022963"/>
    </source>
</evidence>
<dbReference type="InterPro" id="IPR016035">
    <property type="entry name" value="Acyl_Trfase/lysoPLipase"/>
</dbReference>
<dbReference type="PANTHER" id="PTHR14226:SF76">
    <property type="entry name" value="NTE FAMILY PROTEIN RSSA"/>
    <property type="match status" value="1"/>
</dbReference>
<evidence type="ECO:0000313" key="7">
    <source>
        <dbReference type="Proteomes" id="UP000637002"/>
    </source>
</evidence>
<reference evidence="6" key="2">
    <citation type="submission" date="2020-09" db="EMBL/GenBank/DDBJ databases">
        <authorList>
            <person name="Sun Q."/>
            <person name="Zhou Y."/>
        </authorList>
    </citation>
    <scope>NUCLEOTIDE SEQUENCE</scope>
    <source>
        <strain evidence="6">CGMCC 1.12919</strain>
    </source>
</reference>
<evidence type="ECO:0000256" key="1">
    <source>
        <dbReference type="ARBA" id="ARBA00022801"/>
    </source>
</evidence>
<proteinExistence type="predicted"/>
<name>A0A916UG07_9HYPH</name>
<dbReference type="GO" id="GO:0016787">
    <property type="term" value="F:hydrolase activity"/>
    <property type="evidence" value="ECO:0007669"/>
    <property type="project" value="UniProtKB-UniRule"/>
</dbReference>
<feature type="active site" description="Proton acceptor" evidence="4">
    <location>
        <position position="182"/>
    </location>
</feature>
<keyword evidence="7" id="KW-1185">Reference proteome</keyword>
<sequence length="339" mass="35922">MFDGLSFRSFGFGAFGDAEPPAEPVAVRKRPLLGLALGGGAARGWAHLGALRVLAAEGYVPDVIVGTSIGAVVAGCYATGTLDTLEDFARHLNKRRMVGLMDFHIGGSGLISGDRLRVLLDKHLGRTRIEQLPIRFAAVATELGTGHEVWLTRGPVADAVRASYALPGIFNPVKLGGRWLMDGALVNPIPITVARALGAEFVICINLSGDLRSMRGTTIPSHGPDEEELAALASDSSDGRRLLGAFEAARRIGRFGRRPDGAPGIGTVMMDAFNITQDRIARSRLAGDPPDVMISPKLSRIGLFDFHRAVEGIELGAEAAHRALPELKEQLQDAAAALA</sequence>
<evidence type="ECO:0000313" key="6">
    <source>
        <dbReference type="EMBL" id="GGC71666.1"/>
    </source>
</evidence>
<dbReference type="PROSITE" id="PS51635">
    <property type="entry name" value="PNPLA"/>
    <property type="match status" value="1"/>
</dbReference>
<evidence type="ECO:0000256" key="4">
    <source>
        <dbReference type="PROSITE-ProRule" id="PRU01161"/>
    </source>
</evidence>
<dbReference type="Gene3D" id="3.40.1090.10">
    <property type="entry name" value="Cytosolic phospholipase A2 catalytic domain"/>
    <property type="match status" value="2"/>
</dbReference>
<keyword evidence="1 4" id="KW-0378">Hydrolase</keyword>
<gene>
    <name evidence="6" type="ORF">GCM10010994_32670</name>
</gene>
<protein>
    <submittedName>
        <fullName evidence="6">Phospholipase</fullName>
    </submittedName>
</protein>
<feature type="domain" description="PNPLA" evidence="5">
    <location>
        <begin position="35"/>
        <end position="195"/>
    </location>
</feature>
<reference evidence="6" key="1">
    <citation type="journal article" date="2014" name="Int. J. Syst. Evol. Microbiol.">
        <title>Complete genome sequence of Corynebacterium casei LMG S-19264T (=DSM 44701T), isolated from a smear-ripened cheese.</title>
        <authorList>
            <consortium name="US DOE Joint Genome Institute (JGI-PGF)"/>
            <person name="Walter F."/>
            <person name="Albersmeier A."/>
            <person name="Kalinowski J."/>
            <person name="Ruckert C."/>
        </authorList>
    </citation>
    <scope>NUCLEOTIDE SEQUENCE</scope>
    <source>
        <strain evidence="6">CGMCC 1.12919</strain>
    </source>
</reference>
<dbReference type="RefSeq" id="WP_188610224.1">
    <property type="nucleotide sequence ID" value="NZ_BMGG01000005.1"/>
</dbReference>
<accession>A0A916UG07</accession>
<dbReference type="EMBL" id="BMGG01000005">
    <property type="protein sequence ID" value="GGC71666.1"/>
    <property type="molecule type" value="Genomic_DNA"/>
</dbReference>
<dbReference type="PANTHER" id="PTHR14226">
    <property type="entry name" value="NEUROPATHY TARGET ESTERASE/SWISS CHEESE D.MELANOGASTER"/>
    <property type="match status" value="1"/>
</dbReference>
<dbReference type="SUPFAM" id="SSF52151">
    <property type="entry name" value="FabD/lysophospholipase-like"/>
    <property type="match status" value="1"/>
</dbReference>
<dbReference type="InterPro" id="IPR002641">
    <property type="entry name" value="PNPLA_dom"/>
</dbReference>
<feature type="short sequence motif" description="DGA/G" evidence="4">
    <location>
        <begin position="182"/>
        <end position="184"/>
    </location>
</feature>
<keyword evidence="3 4" id="KW-0443">Lipid metabolism</keyword>
<dbReference type="GO" id="GO:0016042">
    <property type="term" value="P:lipid catabolic process"/>
    <property type="evidence" value="ECO:0007669"/>
    <property type="project" value="UniProtKB-UniRule"/>
</dbReference>
<dbReference type="InterPro" id="IPR050301">
    <property type="entry name" value="NTE"/>
</dbReference>
<organism evidence="6 7">
    <name type="scientific">Chelatococcus reniformis</name>
    <dbReference type="NCBI Taxonomy" id="1494448"/>
    <lineage>
        <taxon>Bacteria</taxon>
        <taxon>Pseudomonadati</taxon>
        <taxon>Pseudomonadota</taxon>
        <taxon>Alphaproteobacteria</taxon>
        <taxon>Hyphomicrobiales</taxon>
        <taxon>Chelatococcaceae</taxon>
        <taxon>Chelatococcus</taxon>
    </lineage>
</organism>
<comment type="caution">
    <text evidence="4">Lacks conserved residue(s) required for the propagation of feature annotation.</text>
</comment>